<accession>A0ABS9Z7K2</accession>
<evidence type="ECO:0000313" key="3">
    <source>
        <dbReference type="Proteomes" id="UP001139104"/>
    </source>
</evidence>
<evidence type="ECO:0000256" key="1">
    <source>
        <dbReference type="SAM" id="MobiDB-lite"/>
    </source>
</evidence>
<organism evidence="2 3">
    <name type="scientific">Candidatus Rhodoblastus alkanivorans</name>
    <dbReference type="NCBI Taxonomy" id="2954117"/>
    <lineage>
        <taxon>Bacteria</taxon>
        <taxon>Pseudomonadati</taxon>
        <taxon>Pseudomonadota</taxon>
        <taxon>Alphaproteobacteria</taxon>
        <taxon>Hyphomicrobiales</taxon>
        <taxon>Rhodoblastaceae</taxon>
        <taxon>Rhodoblastus</taxon>
    </lineage>
</organism>
<proteinExistence type="predicted"/>
<evidence type="ECO:0000313" key="2">
    <source>
        <dbReference type="EMBL" id="MCI4683577.1"/>
    </source>
</evidence>
<dbReference type="RefSeq" id="WP_243067522.1">
    <property type="nucleotide sequence ID" value="NZ_JAIVFK010000009.1"/>
</dbReference>
<dbReference type="Pfam" id="PF09998">
    <property type="entry name" value="DUF2239"/>
    <property type="match status" value="1"/>
</dbReference>
<dbReference type="Proteomes" id="UP001139104">
    <property type="component" value="Unassembled WGS sequence"/>
</dbReference>
<name>A0ABS9Z7K2_9HYPH</name>
<dbReference type="EMBL" id="JAIVFP010000001">
    <property type="protein sequence ID" value="MCI4683577.1"/>
    <property type="molecule type" value="Genomic_DNA"/>
</dbReference>
<reference evidence="2" key="1">
    <citation type="journal article" date="2022" name="ISME J.">
        <title>Identification of active gaseous-alkane degraders at natural gas seeps.</title>
        <authorList>
            <person name="Farhan Ul Haque M."/>
            <person name="Hernandez M."/>
            <person name="Crombie A.T."/>
            <person name="Murrell J.C."/>
        </authorList>
    </citation>
    <scope>NUCLEOTIDE SEQUENCE</scope>
    <source>
        <strain evidence="2">PC2</strain>
    </source>
</reference>
<sequence>MNTAFCTIFAGPRRVARVADSYAASMARQILADDPAARVLVFDEAGRQVDLDFRDEAHESATGAAPPAPAAETRGRGRPKLGVVAREVTLLPRHWDWLNAQPGGASVALRKLVENARRENAESDRRREAREAAYRFLSAIAGDLPGFEEASRALFAGDRARFAENVSGWPGDVAAHARWLAFREGEP</sequence>
<protein>
    <submittedName>
        <fullName evidence="2">DUF2239 family protein</fullName>
    </submittedName>
</protein>
<feature type="region of interest" description="Disordered" evidence="1">
    <location>
        <begin position="58"/>
        <end position="78"/>
    </location>
</feature>
<gene>
    <name evidence="2" type="ORF">K2U94_12505</name>
</gene>
<comment type="caution">
    <text evidence="2">The sequence shown here is derived from an EMBL/GenBank/DDBJ whole genome shotgun (WGS) entry which is preliminary data.</text>
</comment>
<dbReference type="InterPro" id="IPR018715">
    <property type="entry name" value="DUF2239"/>
</dbReference>
<keyword evidence="3" id="KW-1185">Reference proteome</keyword>